<evidence type="ECO:0000256" key="6">
    <source>
        <dbReference type="ARBA" id="ARBA00022519"/>
    </source>
</evidence>
<name>A0A245ZI96_9SPHN</name>
<evidence type="ECO:0000256" key="4">
    <source>
        <dbReference type="ARBA" id="ARBA00022448"/>
    </source>
</evidence>
<dbReference type="Proteomes" id="UP000197290">
    <property type="component" value="Unassembled WGS sequence"/>
</dbReference>
<evidence type="ECO:0000256" key="9">
    <source>
        <dbReference type="ARBA" id="ARBA00023136"/>
    </source>
</evidence>
<dbReference type="OrthoDB" id="7477467at2"/>
<dbReference type="Pfam" id="PF01203">
    <property type="entry name" value="T2SSN"/>
    <property type="match status" value="1"/>
</dbReference>
<dbReference type="InterPro" id="IPR022792">
    <property type="entry name" value="T2SS_protein-GspN"/>
</dbReference>
<evidence type="ECO:0000313" key="12">
    <source>
        <dbReference type="Proteomes" id="UP000197290"/>
    </source>
</evidence>
<evidence type="ECO:0000256" key="2">
    <source>
        <dbReference type="ARBA" id="ARBA00007208"/>
    </source>
</evidence>
<dbReference type="RefSeq" id="WP_088367754.1">
    <property type="nucleotide sequence ID" value="NZ_NBBI01000004.1"/>
</dbReference>
<evidence type="ECO:0000256" key="7">
    <source>
        <dbReference type="ARBA" id="ARBA00022692"/>
    </source>
</evidence>
<accession>A0A245ZI96</accession>
<keyword evidence="7" id="KW-0812">Transmembrane</keyword>
<comment type="caution">
    <text evidence="11">The sequence shown here is derived from an EMBL/GenBank/DDBJ whole genome shotgun (WGS) entry which is preliminary data.</text>
</comment>
<gene>
    <name evidence="11" type="ORF">SPDO_24460</name>
</gene>
<comment type="similarity">
    <text evidence="2">Belongs to the GSP N family.</text>
</comment>
<organism evidence="11 12">
    <name type="scientific">Sphingomonas dokdonensis</name>
    <dbReference type="NCBI Taxonomy" id="344880"/>
    <lineage>
        <taxon>Bacteria</taxon>
        <taxon>Pseudomonadati</taxon>
        <taxon>Pseudomonadota</taxon>
        <taxon>Alphaproteobacteria</taxon>
        <taxon>Sphingomonadales</taxon>
        <taxon>Sphingomonadaceae</taxon>
        <taxon>Sphingomonas</taxon>
    </lineage>
</organism>
<keyword evidence="4" id="KW-0813">Transport</keyword>
<dbReference type="GO" id="GO:0015627">
    <property type="term" value="C:type II protein secretion system complex"/>
    <property type="evidence" value="ECO:0007669"/>
    <property type="project" value="InterPro"/>
</dbReference>
<reference evidence="11 12" key="1">
    <citation type="submission" date="2017-03" db="EMBL/GenBank/DDBJ databases">
        <title>Genome sequence of Sphingomonas dokdonensis DSM 21029.</title>
        <authorList>
            <person name="Poehlein A."/>
            <person name="Wuebbeler J.H."/>
            <person name="Steinbuechel A."/>
            <person name="Daniel R."/>
        </authorList>
    </citation>
    <scope>NUCLEOTIDE SEQUENCE [LARGE SCALE GENOMIC DNA]</scope>
    <source>
        <strain evidence="11 12">DSM 21029</strain>
    </source>
</reference>
<evidence type="ECO:0000256" key="8">
    <source>
        <dbReference type="ARBA" id="ARBA00022927"/>
    </source>
</evidence>
<keyword evidence="6" id="KW-0997">Cell inner membrane</keyword>
<keyword evidence="9" id="KW-0472">Membrane</keyword>
<dbReference type="AlphaFoldDB" id="A0A245ZI96"/>
<dbReference type="GO" id="GO:0005886">
    <property type="term" value="C:plasma membrane"/>
    <property type="evidence" value="ECO:0007669"/>
    <property type="project" value="UniProtKB-SubCell"/>
</dbReference>
<evidence type="ECO:0000256" key="1">
    <source>
        <dbReference type="ARBA" id="ARBA00004533"/>
    </source>
</evidence>
<dbReference type="EMBL" id="NBBI01000004">
    <property type="protein sequence ID" value="OWK29457.1"/>
    <property type="molecule type" value="Genomic_DNA"/>
</dbReference>
<evidence type="ECO:0000256" key="5">
    <source>
        <dbReference type="ARBA" id="ARBA00022475"/>
    </source>
</evidence>
<protein>
    <recommendedName>
        <fullName evidence="3">Type II secretion system protein N</fullName>
    </recommendedName>
    <alternativeName>
        <fullName evidence="10">General secretion pathway protein N</fullName>
    </alternativeName>
</protein>
<dbReference type="GO" id="GO:0015628">
    <property type="term" value="P:protein secretion by the type II secretion system"/>
    <property type="evidence" value="ECO:0007669"/>
    <property type="project" value="InterPro"/>
</dbReference>
<evidence type="ECO:0000313" key="11">
    <source>
        <dbReference type="EMBL" id="OWK29457.1"/>
    </source>
</evidence>
<comment type="subcellular location">
    <subcellularLocation>
        <location evidence="1">Cell inner membrane</location>
    </subcellularLocation>
</comment>
<keyword evidence="5" id="KW-1003">Cell membrane</keyword>
<evidence type="ECO:0000256" key="3">
    <source>
        <dbReference type="ARBA" id="ARBA00021563"/>
    </source>
</evidence>
<sequence>MRRIRLATGPQTLFLAFFVAALLVFLPLRLALGWFGLAGQGMTAREVSGSIWAGELREAAFGRIALGDLSAGVSPLKLPLGTARVDLRGRESAEGATPRLAGAVEISRYSFGLDDLTASLPVGTAFRPVPVTLLDLEDVTVRFRGSNCEEAEGRVRATMSGDIGGLAVPASLNGTARCDGGALLLPLVSAAGNEGSTIRLWPDGRYRAELTLQPPEPAAIARLQASGFIQTDRGMELAIEGRF</sequence>
<keyword evidence="8" id="KW-0653">Protein transport</keyword>
<proteinExistence type="inferred from homology"/>
<keyword evidence="12" id="KW-1185">Reference proteome</keyword>
<evidence type="ECO:0000256" key="10">
    <source>
        <dbReference type="ARBA" id="ARBA00030772"/>
    </source>
</evidence>